<name>A0A6L9XTL8_9MICO</name>
<dbReference type="PRINTS" id="PR00081">
    <property type="entry name" value="GDHRDH"/>
</dbReference>
<dbReference type="Proteomes" id="UP000474967">
    <property type="component" value="Unassembled WGS sequence"/>
</dbReference>
<dbReference type="AlphaFoldDB" id="A0A6L9XTL8"/>
<dbReference type="FunFam" id="3.40.50.720:FF:000084">
    <property type="entry name" value="Short-chain dehydrogenase reductase"/>
    <property type="match status" value="1"/>
</dbReference>
<dbReference type="InterPro" id="IPR036291">
    <property type="entry name" value="NAD(P)-bd_dom_sf"/>
</dbReference>
<dbReference type="Pfam" id="PF13561">
    <property type="entry name" value="adh_short_C2"/>
    <property type="match status" value="1"/>
</dbReference>
<evidence type="ECO:0000256" key="1">
    <source>
        <dbReference type="ARBA" id="ARBA00006484"/>
    </source>
</evidence>
<dbReference type="PANTHER" id="PTHR42760:SF123">
    <property type="entry name" value="OXIDOREDUCTASE"/>
    <property type="match status" value="1"/>
</dbReference>
<dbReference type="PROSITE" id="PS00061">
    <property type="entry name" value="ADH_SHORT"/>
    <property type="match status" value="1"/>
</dbReference>
<dbReference type="CDD" id="cd05233">
    <property type="entry name" value="SDR_c"/>
    <property type="match status" value="1"/>
</dbReference>
<sequence length="282" mass="29195">MPRRLPSKGFIKYDKIFRIGQRSSSMQKHGRVALVTGAGSGIGASIAIALAREELAVACADLDLEAAEQTAKTILSAGGAAAAFQVDISDDQAVAGLPAVVAGTLGAVDVLVNNAGIGGESPTSSVSIDDVRSVLRINLEGSVAVTLAFLSHLKESASGRILNIASIQGFRGARDSLAYGASKGALVNLTRGLACDLADDGILVNALAPGFVDTPMARLPDGATEYETDWFQSIYVENARIPLRRPADPDEIAQAALFFCSPQNTYVTGQVLAVDGGMTATF</sequence>
<dbReference type="EMBL" id="JAAGWY010000001">
    <property type="protein sequence ID" value="NEN04750.1"/>
    <property type="molecule type" value="Genomic_DNA"/>
</dbReference>
<protein>
    <submittedName>
        <fullName evidence="3">SDR family oxidoreductase</fullName>
    </submittedName>
</protein>
<dbReference type="GO" id="GO:0016616">
    <property type="term" value="F:oxidoreductase activity, acting on the CH-OH group of donors, NAD or NADP as acceptor"/>
    <property type="evidence" value="ECO:0007669"/>
    <property type="project" value="TreeGrafter"/>
</dbReference>
<evidence type="ECO:0000313" key="3">
    <source>
        <dbReference type="EMBL" id="NEN04750.1"/>
    </source>
</evidence>
<keyword evidence="2" id="KW-0560">Oxidoreductase</keyword>
<dbReference type="SUPFAM" id="SSF51735">
    <property type="entry name" value="NAD(P)-binding Rossmann-fold domains"/>
    <property type="match status" value="1"/>
</dbReference>
<dbReference type="PRINTS" id="PR00080">
    <property type="entry name" value="SDRFAMILY"/>
</dbReference>
<accession>A0A6L9XTL8</accession>
<keyword evidence="4" id="KW-1185">Reference proteome</keyword>
<evidence type="ECO:0000313" key="4">
    <source>
        <dbReference type="Proteomes" id="UP000474967"/>
    </source>
</evidence>
<evidence type="ECO:0000256" key="2">
    <source>
        <dbReference type="ARBA" id="ARBA00023002"/>
    </source>
</evidence>
<organism evidence="3 4">
    <name type="scientific">Leifsonia tongyongensis</name>
    <dbReference type="NCBI Taxonomy" id="1268043"/>
    <lineage>
        <taxon>Bacteria</taxon>
        <taxon>Bacillati</taxon>
        <taxon>Actinomycetota</taxon>
        <taxon>Actinomycetes</taxon>
        <taxon>Micrococcales</taxon>
        <taxon>Microbacteriaceae</taxon>
        <taxon>Leifsonia</taxon>
    </lineage>
</organism>
<reference evidence="3 4" key="1">
    <citation type="journal article" date="2014" name="J. Microbiol.">
        <title>Diaminobutyricibacter tongyongensis gen. nov., sp. nov. and Homoserinibacter gongjuensis gen. nov., sp. nov. belong to the family Microbacteriaceae.</title>
        <authorList>
            <person name="Kim S.J."/>
            <person name="Ahn J.H."/>
            <person name="Weon H.Y."/>
            <person name="Hamada M."/>
            <person name="Suzuki K."/>
            <person name="Kwon S.W."/>
        </authorList>
    </citation>
    <scope>NUCLEOTIDE SEQUENCE [LARGE SCALE GENOMIC DNA]</scope>
    <source>
        <strain evidence="3 4">NBRC 108724</strain>
    </source>
</reference>
<comment type="caution">
    <text evidence="3">The sequence shown here is derived from an EMBL/GenBank/DDBJ whole genome shotgun (WGS) entry which is preliminary data.</text>
</comment>
<gene>
    <name evidence="3" type="ORF">G3T36_02600</name>
</gene>
<proteinExistence type="inferred from homology"/>
<dbReference type="InterPro" id="IPR020904">
    <property type="entry name" value="Sc_DH/Rdtase_CS"/>
</dbReference>
<comment type="similarity">
    <text evidence="1">Belongs to the short-chain dehydrogenases/reductases (SDR) family.</text>
</comment>
<dbReference type="PANTHER" id="PTHR42760">
    <property type="entry name" value="SHORT-CHAIN DEHYDROGENASES/REDUCTASES FAMILY MEMBER"/>
    <property type="match status" value="1"/>
</dbReference>
<dbReference type="InterPro" id="IPR002347">
    <property type="entry name" value="SDR_fam"/>
</dbReference>
<dbReference type="Gene3D" id="3.40.50.720">
    <property type="entry name" value="NAD(P)-binding Rossmann-like Domain"/>
    <property type="match status" value="1"/>
</dbReference>
<dbReference type="GO" id="GO:0030497">
    <property type="term" value="P:fatty acid elongation"/>
    <property type="evidence" value="ECO:0007669"/>
    <property type="project" value="TreeGrafter"/>
</dbReference>